<comment type="cofactor">
    <cofactor evidence="1">
        <name>Mg(2+)</name>
        <dbReference type="ChEBI" id="CHEBI:18420"/>
    </cofactor>
</comment>
<dbReference type="PANTHER" id="PTHR43281">
    <property type="entry name" value="FARNESYL DIPHOSPHATE SYNTHASE"/>
    <property type="match status" value="1"/>
</dbReference>
<dbReference type="GO" id="GO:0004659">
    <property type="term" value="F:prenyltransferase activity"/>
    <property type="evidence" value="ECO:0007669"/>
    <property type="project" value="InterPro"/>
</dbReference>
<evidence type="ECO:0000256" key="2">
    <source>
        <dbReference type="ARBA" id="ARBA00006706"/>
    </source>
</evidence>
<dbReference type="GO" id="GO:0046872">
    <property type="term" value="F:metal ion binding"/>
    <property type="evidence" value="ECO:0007669"/>
    <property type="project" value="UniProtKB-KW"/>
</dbReference>
<dbReference type="InterPro" id="IPR008949">
    <property type="entry name" value="Isoprenoid_synthase_dom_sf"/>
</dbReference>
<dbReference type="PANTHER" id="PTHR43281:SF1">
    <property type="entry name" value="FARNESYL DIPHOSPHATE SYNTHASE"/>
    <property type="match status" value="1"/>
</dbReference>
<dbReference type="InterPro" id="IPR000092">
    <property type="entry name" value="Polyprenyl_synt"/>
</dbReference>
<dbReference type="SFLD" id="SFLDG01017">
    <property type="entry name" value="Polyprenyl_Transferase_Like"/>
    <property type="match status" value="1"/>
</dbReference>
<dbReference type="RefSeq" id="WP_144914190.1">
    <property type="nucleotide sequence ID" value="NZ_VLLI01000009.1"/>
</dbReference>
<dbReference type="OrthoDB" id="9805316at2"/>
<keyword evidence="9" id="KW-1185">Reference proteome</keyword>
<dbReference type="PROSITE" id="PS00723">
    <property type="entry name" value="POLYPRENYL_SYNTHASE_1"/>
    <property type="match status" value="1"/>
</dbReference>
<sequence length="324" mass="35873">MKKLEDLQAIISNAVDNLAFPDHPAELYEPINYILSLGGKRMRPALLLMACDLFGGDIDAALPPALAIEVFHNFTLMHDDIMDNAPLRRGQVTVHEKWNNNVGILSGDVMLVQGYKLMMQVEDHLLRPILDIFNTTAVGVCEGQQLDMDFEQRDNVGIDEYLEMIRLKTAVVLGGALKIGALIGGADVKDADLLSSFGEHLGIAFQLQDDILDVYGDPEKFGKQVGGDIISNKKTYLLIKALELAGNQHKTALDKWIALKQFDNAEKVAAVTAIYNSLNIRQYAEEAMQKHTDKAFEALDAINLPAAQKQYLHDFADGLLVREN</sequence>
<evidence type="ECO:0000256" key="7">
    <source>
        <dbReference type="RuleBase" id="RU004466"/>
    </source>
</evidence>
<dbReference type="AlphaFoldDB" id="A0A562TXA1"/>
<dbReference type="CDD" id="cd00685">
    <property type="entry name" value="Trans_IPPS_HT"/>
    <property type="match status" value="1"/>
</dbReference>
<keyword evidence="3 7" id="KW-0808">Transferase</keyword>
<reference evidence="8 9" key="1">
    <citation type="submission" date="2019-07" db="EMBL/GenBank/DDBJ databases">
        <title>Genomic Encyclopedia of Archaeal and Bacterial Type Strains, Phase II (KMG-II): from individual species to whole genera.</title>
        <authorList>
            <person name="Goeker M."/>
        </authorList>
    </citation>
    <scope>NUCLEOTIDE SEQUENCE [LARGE SCALE GENOMIC DNA]</scope>
    <source>
        <strain evidence="8 9">ATCC BAA-1854</strain>
    </source>
</reference>
<evidence type="ECO:0000256" key="5">
    <source>
        <dbReference type="ARBA" id="ARBA00022842"/>
    </source>
</evidence>
<evidence type="ECO:0000256" key="4">
    <source>
        <dbReference type="ARBA" id="ARBA00022723"/>
    </source>
</evidence>
<dbReference type="Gene3D" id="1.10.600.10">
    <property type="entry name" value="Farnesyl Diphosphate Synthase"/>
    <property type="match status" value="1"/>
</dbReference>
<dbReference type="InterPro" id="IPR033749">
    <property type="entry name" value="Polyprenyl_synt_CS"/>
</dbReference>
<name>A0A562TXA1_9SPHI</name>
<keyword evidence="4" id="KW-0479">Metal-binding</keyword>
<dbReference type="GO" id="GO:0008299">
    <property type="term" value="P:isoprenoid biosynthetic process"/>
    <property type="evidence" value="ECO:0007669"/>
    <property type="project" value="UniProtKB-KW"/>
</dbReference>
<evidence type="ECO:0000313" key="8">
    <source>
        <dbReference type="EMBL" id="TWI98195.1"/>
    </source>
</evidence>
<dbReference type="SFLD" id="SFLDS00005">
    <property type="entry name" value="Isoprenoid_Synthase_Type_I"/>
    <property type="match status" value="1"/>
</dbReference>
<organism evidence="8 9">
    <name type="scientific">Mucilaginibacter frigoritolerans</name>
    <dbReference type="NCBI Taxonomy" id="652788"/>
    <lineage>
        <taxon>Bacteria</taxon>
        <taxon>Pseudomonadati</taxon>
        <taxon>Bacteroidota</taxon>
        <taxon>Sphingobacteriia</taxon>
        <taxon>Sphingobacteriales</taxon>
        <taxon>Sphingobacteriaceae</taxon>
        <taxon>Mucilaginibacter</taxon>
    </lineage>
</organism>
<keyword evidence="5" id="KW-0460">Magnesium</keyword>
<proteinExistence type="inferred from homology"/>
<keyword evidence="6" id="KW-0414">Isoprene biosynthesis</keyword>
<protein>
    <submittedName>
        <fullName evidence="8">Geranylgeranyl diphosphate synthase type II</fullName>
    </submittedName>
</protein>
<dbReference type="Proteomes" id="UP000317010">
    <property type="component" value="Unassembled WGS sequence"/>
</dbReference>
<gene>
    <name evidence="8" type="ORF">JN11_03274</name>
</gene>
<dbReference type="PROSITE" id="PS00444">
    <property type="entry name" value="POLYPRENYL_SYNTHASE_2"/>
    <property type="match status" value="1"/>
</dbReference>
<evidence type="ECO:0000256" key="1">
    <source>
        <dbReference type="ARBA" id="ARBA00001946"/>
    </source>
</evidence>
<comment type="similarity">
    <text evidence="2 7">Belongs to the FPP/GGPP synthase family.</text>
</comment>
<comment type="caution">
    <text evidence="8">The sequence shown here is derived from an EMBL/GenBank/DDBJ whole genome shotgun (WGS) entry which is preliminary data.</text>
</comment>
<dbReference type="Pfam" id="PF00348">
    <property type="entry name" value="polyprenyl_synt"/>
    <property type="match status" value="1"/>
</dbReference>
<evidence type="ECO:0000313" key="9">
    <source>
        <dbReference type="Proteomes" id="UP000317010"/>
    </source>
</evidence>
<dbReference type="SUPFAM" id="SSF48576">
    <property type="entry name" value="Terpenoid synthases"/>
    <property type="match status" value="1"/>
</dbReference>
<dbReference type="EMBL" id="VLLI01000009">
    <property type="protein sequence ID" value="TWI98195.1"/>
    <property type="molecule type" value="Genomic_DNA"/>
</dbReference>
<evidence type="ECO:0000256" key="3">
    <source>
        <dbReference type="ARBA" id="ARBA00022679"/>
    </source>
</evidence>
<accession>A0A562TXA1</accession>
<evidence type="ECO:0000256" key="6">
    <source>
        <dbReference type="ARBA" id="ARBA00023229"/>
    </source>
</evidence>